<dbReference type="PROSITE" id="PS50089">
    <property type="entry name" value="ZF_RING_2"/>
    <property type="match status" value="1"/>
</dbReference>
<evidence type="ECO:0000256" key="1">
    <source>
        <dbReference type="PROSITE-ProRule" id="PRU00175"/>
    </source>
</evidence>
<dbReference type="Pfam" id="PF13920">
    <property type="entry name" value="zf-C3HC4_3"/>
    <property type="match status" value="1"/>
</dbReference>
<proteinExistence type="predicted"/>
<accession>V9QMF2</accession>
<dbReference type="SUPFAM" id="SSF57850">
    <property type="entry name" value="RING/U-box"/>
    <property type="match status" value="1"/>
</dbReference>
<dbReference type="EMBL" id="KF517147">
    <property type="protein sequence ID" value="AHC31169.1"/>
    <property type="molecule type" value="Genomic_DNA"/>
</dbReference>
<evidence type="ECO:0000313" key="7">
    <source>
        <dbReference type="EMBL" id="AHC31169.1"/>
    </source>
</evidence>
<dbReference type="SMART" id="SM00184">
    <property type="entry name" value="RING"/>
    <property type="match status" value="2"/>
</dbReference>
<sequence>MANYDSNECVVCMEEKPLVVFEPCMHHNCCESCSGHVSNCPYCRADITGVYLEASVKVKLEPCEHIVKLIKITEKKCSTCDQDTTGMVIVDGKLTKTFKAENYRNAARLKNIIAMLIKAAKARNNRPGFFRKMKFGIPSVFTNYIHLDSCVICKKEIKEEVGKTYMHACCTATICKPCAKAILKAMVEKEITENLPFCPYCFTKTPIKYGLNAEGELLDPPSDSFSYYYVNEYMKMINNQ</sequence>
<dbReference type="KEGG" id="vg:2948203"/>
<dbReference type="EMBL" id="KF517144">
    <property type="protein sequence ID" value="AHC31166.1"/>
    <property type="molecule type" value="Genomic_DNA"/>
</dbReference>
<evidence type="ECO:0000313" key="4">
    <source>
        <dbReference type="EMBL" id="AHC31166.1"/>
    </source>
</evidence>
<dbReference type="EMBL" id="KF517146">
    <property type="protein sequence ID" value="AHC31168.1"/>
    <property type="molecule type" value="Genomic_DNA"/>
</dbReference>
<evidence type="ECO:0000313" key="8">
    <source>
        <dbReference type="EMBL" id="AHC31170.1"/>
    </source>
</evidence>
<evidence type="ECO:0000313" key="9">
    <source>
        <dbReference type="EMBL" id="AHC31171.1"/>
    </source>
</evidence>
<dbReference type="RefSeq" id="YP_024635.1">
    <property type="nucleotide sequence ID" value="NC_005881.2"/>
</dbReference>
<dbReference type="InterPro" id="IPR013083">
    <property type="entry name" value="Znf_RING/FYVE/PHD"/>
</dbReference>
<protein>
    <recommendedName>
        <fullName evidence="2">RING-type domain-containing protein</fullName>
    </recommendedName>
</protein>
<reference evidence="9" key="1">
    <citation type="journal article" date="2013" name="Virus Res.">
        <title>Genome exploration of six variants of the Ostreid Herpesvirus 1 and characterization of large deletion in OsHV-1?Var specimens.</title>
        <authorList>
            <person name="Martenot C."/>
            <person name="Travaille E."/>
            <person name="Lethuillier O."/>
            <person name="Lelong C."/>
            <person name="Houssin M."/>
        </authorList>
    </citation>
    <scope>NUCLEOTIDE SEQUENCE</scope>
    <source>
        <strain evidence="3">001-ORF96</strain>
        <strain evidence="4">002-ORF96</strain>
        <strain evidence="5">003-ORF96</strain>
        <strain evidence="6">004-ORF96</strain>
        <strain evidence="7">005-ORF96</strain>
        <strain evidence="8">006-ORF96</strain>
        <strain evidence="9">007-ORF96</strain>
    </source>
</reference>
<dbReference type="EMBL" id="KF517149">
    <property type="protein sequence ID" value="AHC31171.1"/>
    <property type="molecule type" value="Genomic_DNA"/>
</dbReference>
<dbReference type="OrthoDB" id="1161at548681"/>
<dbReference type="EMBL" id="KF517145">
    <property type="protein sequence ID" value="AHC31167.1"/>
    <property type="molecule type" value="Genomic_DNA"/>
</dbReference>
<evidence type="ECO:0000259" key="2">
    <source>
        <dbReference type="PROSITE" id="PS50089"/>
    </source>
</evidence>
<feature type="domain" description="RING-type" evidence="2">
    <location>
        <begin position="9"/>
        <end position="44"/>
    </location>
</feature>
<dbReference type="Gene3D" id="3.30.40.10">
    <property type="entry name" value="Zinc/RING finger domain, C3HC4 (zinc finger)"/>
    <property type="match status" value="1"/>
</dbReference>
<keyword evidence="1" id="KW-0862">Zinc</keyword>
<organism evidence="9">
    <name type="scientific">Ostreid herpesvirus 1</name>
    <name type="common">OsHV-1</name>
    <name type="synonym">Pacific oyster herpesvirus</name>
    <dbReference type="NCBI Taxonomy" id="261939"/>
    <lineage>
        <taxon>Viruses</taxon>
        <taxon>Duplodnaviria</taxon>
        <taxon>Heunggongvirae</taxon>
        <taxon>Peploviricota</taxon>
        <taxon>Herviviricetes</taxon>
        <taxon>Herpesvirales</taxon>
        <taxon>Malacoherpesviridae</taxon>
        <taxon>Ostreavirus</taxon>
        <taxon>Ostreavirus ostreidmalaco1</taxon>
    </lineage>
</organism>
<evidence type="ECO:0000313" key="6">
    <source>
        <dbReference type="EMBL" id="AHC31168.1"/>
    </source>
</evidence>
<evidence type="ECO:0000313" key="3">
    <source>
        <dbReference type="EMBL" id="AHC31165.1"/>
    </source>
</evidence>
<keyword evidence="1" id="KW-0863">Zinc-finger</keyword>
<organismHost>
    <name type="scientific">Magallana gigas</name>
    <name type="common">Pacific oyster</name>
    <name type="synonym">Crassostrea gigas</name>
    <dbReference type="NCBI Taxonomy" id="29159"/>
</organismHost>
<keyword evidence="1" id="KW-0479">Metal-binding</keyword>
<name>V9QMF2_OSHV1</name>
<dbReference type="EMBL" id="KF517148">
    <property type="protein sequence ID" value="AHC31170.1"/>
    <property type="molecule type" value="Genomic_DNA"/>
</dbReference>
<dbReference type="CDD" id="cd16515">
    <property type="entry name" value="RING-HC_LRSAM1"/>
    <property type="match status" value="1"/>
</dbReference>
<evidence type="ECO:0000313" key="5">
    <source>
        <dbReference type="EMBL" id="AHC31167.1"/>
    </source>
</evidence>
<dbReference type="EMBL" id="KF517143">
    <property type="protein sequence ID" value="AHC31165.1"/>
    <property type="molecule type" value="Genomic_DNA"/>
</dbReference>
<organismHost>
    <name type="scientific">Pecten maximus</name>
    <name type="common">King scallop</name>
    <name type="synonym">Pilgrim's clam</name>
    <dbReference type="NCBI Taxonomy" id="6579"/>
</organismHost>
<dbReference type="GO" id="GO:0008270">
    <property type="term" value="F:zinc ion binding"/>
    <property type="evidence" value="ECO:0007669"/>
    <property type="project" value="UniProtKB-KW"/>
</dbReference>
<dbReference type="InterPro" id="IPR001841">
    <property type="entry name" value="Znf_RING"/>
</dbReference>
<dbReference type="GeneID" id="2948203"/>